<dbReference type="PANTHER" id="PTHR31446:SF29">
    <property type="entry name" value="ACID PHOSPHATASE_VANADIUM-DEPENDENT HALOPEROXIDASE-RELATED PROTEIN"/>
    <property type="match status" value="1"/>
</dbReference>
<evidence type="ECO:0000313" key="2">
    <source>
        <dbReference type="EMBL" id="EHR36432.1"/>
    </source>
</evidence>
<dbReference type="EMBL" id="AGEI01000001">
    <property type="protein sequence ID" value="EHR36432.1"/>
    <property type="molecule type" value="Genomic_DNA"/>
</dbReference>
<evidence type="ECO:0000256" key="1">
    <source>
        <dbReference type="SAM" id="Phobius"/>
    </source>
</evidence>
<keyword evidence="1" id="KW-1133">Transmembrane helix</keyword>
<gene>
    <name evidence="2" type="ORF">HMPREF9709_00019</name>
</gene>
<dbReference type="GeneID" id="96998048"/>
<name>H3NL08_9FIRM</name>
<reference evidence="2 3" key="1">
    <citation type="submission" date="2012-01" db="EMBL/GenBank/DDBJ databases">
        <title>The Genome Sequence of Helcococcus kunzii ATCC 51366.</title>
        <authorList>
            <consortium name="The Broad Institute Genome Sequencing Platform"/>
            <person name="Earl A."/>
            <person name="Ward D."/>
            <person name="Feldgarden M."/>
            <person name="Gevers D."/>
            <person name="Huys G."/>
            <person name="Young S.K."/>
            <person name="Zeng Q."/>
            <person name="Gargeya S."/>
            <person name="Fitzgerald M."/>
            <person name="Haas B."/>
            <person name="Abouelleil A."/>
            <person name="Alvarado L."/>
            <person name="Arachchi H.M."/>
            <person name="Berlin A."/>
            <person name="Chapman S.B."/>
            <person name="Gearin G."/>
            <person name="Goldberg J."/>
            <person name="Griggs A."/>
            <person name="Gujja S."/>
            <person name="Hansen M."/>
            <person name="Heiman D."/>
            <person name="Howarth C."/>
            <person name="Larimer J."/>
            <person name="Lui A."/>
            <person name="MacDonald P.J.P."/>
            <person name="McCowen C."/>
            <person name="Montmayeur A."/>
            <person name="Murphy C."/>
            <person name="Neiman D."/>
            <person name="Pearson M."/>
            <person name="Priest M."/>
            <person name="Roberts A."/>
            <person name="Saif S."/>
            <person name="Shea T."/>
            <person name="Sisk P."/>
            <person name="Stolte C."/>
            <person name="Sykes S."/>
            <person name="Wortman J."/>
            <person name="Nusbaum C."/>
            <person name="Birren B."/>
        </authorList>
    </citation>
    <scope>NUCLEOTIDE SEQUENCE [LARGE SCALE GENOMIC DNA]</scope>
    <source>
        <strain evidence="2 3">ATCC 51366</strain>
    </source>
</reference>
<feature type="transmembrane region" description="Helical" evidence="1">
    <location>
        <begin position="122"/>
        <end position="144"/>
    </location>
</feature>
<accession>H3NL08</accession>
<dbReference type="AlphaFoldDB" id="H3NL08"/>
<feature type="transmembrane region" description="Helical" evidence="1">
    <location>
        <begin position="65"/>
        <end position="81"/>
    </location>
</feature>
<keyword evidence="1" id="KW-0472">Membrane</keyword>
<dbReference type="HOGENOM" id="CLU_073969_1_1_9"/>
<dbReference type="STRING" id="883114.HMPREF9709_00019"/>
<dbReference type="Pfam" id="PF02681">
    <property type="entry name" value="DUF212"/>
    <property type="match status" value="1"/>
</dbReference>
<dbReference type="InterPro" id="IPR003832">
    <property type="entry name" value="DUF212"/>
</dbReference>
<proteinExistence type="predicted"/>
<protein>
    <recommendedName>
        <fullName evidence="4">Divergent PAP2 family protein</fullName>
    </recommendedName>
</protein>
<evidence type="ECO:0008006" key="4">
    <source>
        <dbReference type="Google" id="ProtNLM"/>
    </source>
</evidence>
<evidence type="ECO:0000313" key="3">
    <source>
        <dbReference type="Proteomes" id="UP000004191"/>
    </source>
</evidence>
<dbReference type="PANTHER" id="PTHR31446">
    <property type="entry name" value="ACID PHOSPHATASE/VANADIUM-DEPENDENT HALOPEROXIDASE-RELATED PROTEIN"/>
    <property type="match status" value="1"/>
</dbReference>
<dbReference type="Proteomes" id="UP000004191">
    <property type="component" value="Unassembled WGS sequence"/>
</dbReference>
<comment type="caution">
    <text evidence="2">The sequence shown here is derived from an EMBL/GenBank/DDBJ whole genome shotgun (WGS) entry which is preliminary data.</text>
</comment>
<keyword evidence="1" id="KW-0812">Transmembrane</keyword>
<organism evidence="2 3">
    <name type="scientific">Helcococcus kunzii ATCC 51366</name>
    <dbReference type="NCBI Taxonomy" id="883114"/>
    <lineage>
        <taxon>Bacteria</taxon>
        <taxon>Bacillati</taxon>
        <taxon>Bacillota</taxon>
        <taxon>Tissierellia</taxon>
        <taxon>Tissierellales</taxon>
        <taxon>Peptoniphilaceae</taxon>
        <taxon>Helcococcus</taxon>
    </lineage>
</organism>
<dbReference type="RefSeq" id="WP_005396780.1">
    <property type="nucleotide sequence ID" value="NZ_JH601088.1"/>
</dbReference>
<sequence>MRILFFSITAWMIAQSMKVISLMLFKREFKPSLFFSSGGMPSAHSAFMASVSAQIGLISGFSSDVFALSCAITTVVVYDAYNVRRSVGLQGKALNKMIEYAKEDHDRPEIQTLKEVMGHTPLQVFCGVLLGIVYIIFLNTLGLIA</sequence>
<dbReference type="eggNOG" id="COG1963">
    <property type="taxonomic scope" value="Bacteria"/>
</dbReference>
<keyword evidence="3" id="KW-1185">Reference proteome</keyword>